<dbReference type="Pfam" id="PF02537">
    <property type="entry name" value="CRCB"/>
    <property type="match status" value="1"/>
</dbReference>
<keyword evidence="2 10" id="KW-1003">Cell membrane</keyword>
<evidence type="ECO:0000256" key="1">
    <source>
        <dbReference type="ARBA" id="ARBA00004651"/>
    </source>
</evidence>
<evidence type="ECO:0000256" key="3">
    <source>
        <dbReference type="ARBA" id="ARBA00022692"/>
    </source>
</evidence>
<dbReference type="PANTHER" id="PTHR28259">
    <property type="entry name" value="FLUORIDE EXPORT PROTEIN 1-RELATED"/>
    <property type="match status" value="1"/>
</dbReference>
<feature type="transmembrane region" description="Helical" evidence="10">
    <location>
        <begin position="67"/>
        <end position="87"/>
    </location>
</feature>
<evidence type="ECO:0000256" key="5">
    <source>
        <dbReference type="ARBA" id="ARBA00023136"/>
    </source>
</evidence>
<keyword evidence="10" id="KW-0813">Transport</keyword>
<name>A0ABP8E4W0_9MICO</name>
<sequence>MIAPGLFLLICVGGGAGAALRFVLDGLVRARITVPFPVATLLINVTGSFGLGLLTGLGAAAGLPHEWVLVLGGGVMGGYTTFSTASVETARLVEQRRWGAALANGVGMLVLAVAAAALGLAVTGALG</sequence>
<comment type="similarity">
    <text evidence="7 10">Belongs to the fluoride channel Fluc/FEX (TC 1.A.43) family.</text>
</comment>
<evidence type="ECO:0000256" key="9">
    <source>
        <dbReference type="ARBA" id="ARBA00049940"/>
    </source>
</evidence>
<comment type="caution">
    <text evidence="11">The sequence shown here is derived from an EMBL/GenBank/DDBJ whole genome shotgun (WGS) entry which is preliminary data.</text>
</comment>
<dbReference type="RefSeq" id="WP_344797426.1">
    <property type="nucleotide sequence ID" value="NZ_BAABAU010000004.1"/>
</dbReference>
<feature type="binding site" evidence="10">
    <location>
        <position position="77"/>
    </location>
    <ligand>
        <name>Na(+)</name>
        <dbReference type="ChEBI" id="CHEBI:29101"/>
        <note>structural</note>
    </ligand>
</feature>
<proteinExistence type="inferred from homology"/>
<keyword evidence="10" id="KW-0406">Ion transport</keyword>
<reference evidence="12" key="1">
    <citation type="journal article" date="2019" name="Int. J. Syst. Evol. Microbiol.">
        <title>The Global Catalogue of Microorganisms (GCM) 10K type strain sequencing project: providing services to taxonomists for standard genome sequencing and annotation.</title>
        <authorList>
            <consortium name="The Broad Institute Genomics Platform"/>
            <consortium name="The Broad Institute Genome Sequencing Center for Infectious Disease"/>
            <person name="Wu L."/>
            <person name="Ma J."/>
        </authorList>
    </citation>
    <scope>NUCLEOTIDE SEQUENCE [LARGE SCALE GENOMIC DNA]</scope>
    <source>
        <strain evidence="12">JCM 17442</strain>
    </source>
</reference>
<comment type="catalytic activity">
    <reaction evidence="8">
        <text>fluoride(in) = fluoride(out)</text>
        <dbReference type="Rhea" id="RHEA:76159"/>
        <dbReference type="ChEBI" id="CHEBI:17051"/>
    </reaction>
    <physiologicalReaction direction="left-to-right" evidence="8">
        <dbReference type="Rhea" id="RHEA:76160"/>
    </physiologicalReaction>
</comment>
<organism evidence="11 12">
    <name type="scientific">Frondihabitans peucedani</name>
    <dbReference type="NCBI Taxonomy" id="598626"/>
    <lineage>
        <taxon>Bacteria</taxon>
        <taxon>Bacillati</taxon>
        <taxon>Actinomycetota</taxon>
        <taxon>Actinomycetes</taxon>
        <taxon>Micrococcales</taxon>
        <taxon>Microbacteriaceae</taxon>
        <taxon>Frondihabitans</taxon>
    </lineage>
</organism>
<dbReference type="Proteomes" id="UP001501594">
    <property type="component" value="Unassembled WGS sequence"/>
</dbReference>
<keyword evidence="5 10" id="KW-0472">Membrane</keyword>
<keyword evidence="12" id="KW-1185">Reference proteome</keyword>
<dbReference type="InterPro" id="IPR003691">
    <property type="entry name" value="FluC"/>
</dbReference>
<evidence type="ECO:0000256" key="4">
    <source>
        <dbReference type="ARBA" id="ARBA00022989"/>
    </source>
</evidence>
<protein>
    <recommendedName>
        <fullName evidence="10">Fluoride-specific ion channel FluC</fullName>
    </recommendedName>
</protein>
<dbReference type="NCBIfam" id="TIGR00494">
    <property type="entry name" value="crcB"/>
    <property type="match status" value="1"/>
</dbReference>
<evidence type="ECO:0000313" key="11">
    <source>
        <dbReference type="EMBL" id="GAA4267276.1"/>
    </source>
</evidence>
<comment type="function">
    <text evidence="9 10">Fluoride-specific ion channel. Important for reducing fluoride concentration in the cell, thus reducing its toxicity.</text>
</comment>
<dbReference type="PANTHER" id="PTHR28259:SF1">
    <property type="entry name" value="FLUORIDE EXPORT PROTEIN 1-RELATED"/>
    <property type="match status" value="1"/>
</dbReference>
<accession>A0ABP8E4W0</accession>
<dbReference type="HAMAP" id="MF_00454">
    <property type="entry name" value="FluC"/>
    <property type="match status" value="1"/>
</dbReference>
<feature type="transmembrane region" description="Helical" evidence="10">
    <location>
        <begin position="99"/>
        <end position="122"/>
    </location>
</feature>
<feature type="transmembrane region" description="Helical" evidence="10">
    <location>
        <begin position="6"/>
        <end position="24"/>
    </location>
</feature>
<dbReference type="EMBL" id="BAABAU010000004">
    <property type="protein sequence ID" value="GAA4267276.1"/>
    <property type="molecule type" value="Genomic_DNA"/>
</dbReference>
<keyword evidence="6 10" id="KW-0407">Ion channel</keyword>
<comment type="subcellular location">
    <subcellularLocation>
        <location evidence="1 10">Cell membrane</location>
        <topology evidence="1 10">Multi-pass membrane protein</topology>
    </subcellularLocation>
</comment>
<feature type="binding site" evidence="10">
    <location>
        <position position="80"/>
    </location>
    <ligand>
        <name>Na(+)</name>
        <dbReference type="ChEBI" id="CHEBI:29101"/>
        <note>structural</note>
    </ligand>
</feature>
<evidence type="ECO:0000256" key="7">
    <source>
        <dbReference type="ARBA" id="ARBA00035120"/>
    </source>
</evidence>
<evidence type="ECO:0000256" key="8">
    <source>
        <dbReference type="ARBA" id="ARBA00035585"/>
    </source>
</evidence>
<evidence type="ECO:0000313" key="12">
    <source>
        <dbReference type="Proteomes" id="UP001501594"/>
    </source>
</evidence>
<keyword evidence="10" id="KW-0479">Metal-binding</keyword>
<comment type="activity regulation">
    <text evidence="10">Na(+) is not transported, but it plays an essential structural role and its presence is essential for fluoride channel function.</text>
</comment>
<gene>
    <name evidence="10" type="primary">fluC</name>
    <name evidence="10" type="synonym">crcB</name>
    <name evidence="11" type="ORF">GCM10022256_28880</name>
</gene>
<keyword evidence="10" id="KW-0915">Sodium</keyword>
<keyword evidence="3 10" id="KW-0812">Transmembrane</keyword>
<evidence type="ECO:0000256" key="2">
    <source>
        <dbReference type="ARBA" id="ARBA00022475"/>
    </source>
</evidence>
<keyword evidence="4 10" id="KW-1133">Transmembrane helix</keyword>
<evidence type="ECO:0000256" key="10">
    <source>
        <dbReference type="HAMAP-Rule" id="MF_00454"/>
    </source>
</evidence>
<evidence type="ECO:0000256" key="6">
    <source>
        <dbReference type="ARBA" id="ARBA00023303"/>
    </source>
</evidence>
<feature type="transmembrane region" description="Helical" evidence="10">
    <location>
        <begin position="36"/>
        <end position="61"/>
    </location>
</feature>